<dbReference type="InterPro" id="IPR013328">
    <property type="entry name" value="6PGD_dom2"/>
</dbReference>
<dbReference type="OrthoDB" id="73846at2759"/>
<feature type="domain" description="Ketopantoate reductase C-terminal" evidence="7">
    <location>
        <begin position="228"/>
        <end position="353"/>
    </location>
</feature>
<dbReference type="GeneID" id="81444645"/>
<comment type="similarity">
    <text evidence="1">Belongs to the ketopantoate reductase family.</text>
</comment>
<evidence type="ECO:0000256" key="2">
    <source>
        <dbReference type="ARBA" id="ARBA00013014"/>
    </source>
</evidence>
<dbReference type="PANTHER" id="PTHR43765:SF2">
    <property type="entry name" value="2-DEHYDROPANTOATE 2-REDUCTASE"/>
    <property type="match status" value="1"/>
</dbReference>
<gene>
    <name evidence="8" type="ORF">N7496_012553</name>
</gene>
<evidence type="ECO:0000256" key="5">
    <source>
        <dbReference type="ARBA" id="ARBA00032024"/>
    </source>
</evidence>
<protein>
    <recommendedName>
        <fullName evidence="2">2-dehydropantoate 2-reductase</fullName>
        <ecNumber evidence="2">1.1.1.169</ecNumber>
    </recommendedName>
    <alternativeName>
        <fullName evidence="5">Ketopantoate reductase</fullName>
    </alternativeName>
</protein>
<evidence type="ECO:0000313" key="8">
    <source>
        <dbReference type="EMBL" id="KAJ5355341.1"/>
    </source>
</evidence>
<dbReference type="Proteomes" id="UP001147782">
    <property type="component" value="Unassembled WGS sequence"/>
</dbReference>
<dbReference type="GO" id="GO:0005739">
    <property type="term" value="C:mitochondrion"/>
    <property type="evidence" value="ECO:0007669"/>
    <property type="project" value="TreeGrafter"/>
</dbReference>
<dbReference type="Gene3D" id="1.10.1040.10">
    <property type="entry name" value="N-(1-d-carboxylethyl)-l-norvaline Dehydrogenase, domain 2"/>
    <property type="match status" value="1"/>
</dbReference>
<evidence type="ECO:0000256" key="4">
    <source>
        <dbReference type="ARBA" id="ARBA00023002"/>
    </source>
</evidence>
<evidence type="ECO:0000256" key="3">
    <source>
        <dbReference type="ARBA" id="ARBA00022857"/>
    </source>
</evidence>
<dbReference type="InterPro" id="IPR050838">
    <property type="entry name" value="Ketopantoate_reductase"/>
</dbReference>
<dbReference type="GO" id="GO:0008677">
    <property type="term" value="F:2-dehydropantoate 2-reductase activity"/>
    <property type="evidence" value="ECO:0007669"/>
    <property type="project" value="UniProtKB-EC"/>
</dbReference>
<dbReference type="NCBIfam" id="TIGR00745">
    <property type="entry name" value="apbA_panE"/>
    <property type="match status" value="1"/>
</dbReference>
<dbReference type="Gene3D" id="3.40.50.720">
    <property type="entry name" value="NAD(P)-binding Rossmann-like Domain"/>
    <property type="match status" value="1"/>
</dbReference>
<evidence type="ECO:0000259" key="6">
    <source>
        <dbReference type="Pfam" id="PF02558"/>
    </source>
</evidence>
<reference evidence="8" key="1">
    <citation type="submission" date="2022-11" db="EMBL/GenBank/DDBJ databases">
        <authorList>
            <person name="Petersen C."/>
        </authorList>
    </citation>
    <scope>NUCLEOTIDE SEQUENCE</scope>
    <source>
        <strain evidence="8">IBT 29864</strain>
    </source>
</reference>
<dbReference type="EMBL" id="JAPZBS010000010">
    <property type="protein sequence ID" value="KAJ5355341.1"/>
    <property type="molecule type" value="Genomic_DNA"/>
</dbReference>
<dbReference type="RefSeq" id="XP_056549364.1">
    <property type="nucleotide sequence ID" value="XM_056705466.1"/>
</dbReference>
<dbReference type="InterPro" id="IPR036291">
    <property type="entry name" value="NAD(P)-bd_dom_sf"/>
</dbReference>
<reference evidence="8" key="2">
    <citation type="journal article" date="2023" name="IMA Fungus">
        <title>Comparative genomic study of the Penicillium genus elucidates a diverse pangenome and 15 lateral gene transfer events.</title>
        <authorList>
            <person name="Petersen C."/>
            <person name="Sorensen T."/>
            <person name="Nielsen M.R."/>
            <person name="Sondergaard T.E."/>
            <person name="Sorensen J.L."/>
            <person name="Fitzpatrick D.A."/>
            <person name="Frisvad J.C."/>
            <person name="Nielsen K.L."/>
        </authorList>
    </citation>
    <scope>NUCLEOTIDE SEQUENCE</scope>
    <source>
        <strain evidence="8">IBT 29864</strain>
    </source>
</reference>
<comment type="caution">
    <text evidence="8">The sequence shown here is derived from an EMBL/GenBank/DDBJ whole genome shotgun (WGS) entry which is preliminary data.</text>
</comment>
<keyword evidence="9" id="KW-1185">Reference proteome</keyword>
<evidence type="ECO:0000256" key="1">
    <source>
        <dbReference type="ARBA" id="ARBA00007870"/>
    </source>
</evidence>
<proteinExistence type="inferred from homology"/>
<dbReference type="SUPFAM" id="SSF51735">
    <property type="entry name" value="NAD(P)-binding Rossmann-fold domains"/>
    <property type="match status" value="1"/>
</dbReference>
<evidence type="ECO:0000313" key="9">
    <source>
        <dbReference type="Proteomes" id="UP001147782"/>
    </source>
</evidence>
<dbReference type="InterPro" id="IPR003710">
    <property type="entry name" value="ApbA"/>
</dbReference>
<feature type="domain" description="Ketopantoate reductase N-terminal" evidence="6">
    <location>
        <begin position="15"/>
        <end position="192"/>
    </location>
</feature>
<keyword evidence="4" id="KW-0560">Oxidoreductase</keyword>
<dbReference type="EC" id="1.1.1.169" evidence="2"/>
<dbReference type="PANTHER" id="PTHR43765">
    <property type="entry name" value="2-DEHYDROPANTOATE 2-REDUCTASE-RELATED"/>
    <property type="match status" value="1"/>
</dbReference>
<dbReference type="AlphaFoldDB" id="A0A9W9R830"/>
<evidence type="ECO:0000259" key="7">
    <source>
        <dbReference type="Pfam" id="PF08546"/>
    </source>
</evidence>
<dbReference type="SUPFAM" id="SSF48179">
    <property type="entry name" value="6-phosphogluconate dehydrogenase C-terminal domain-like"/>
    <property type="match status" value="1"/>
</dbReference>
<dbReference type="InterPro" id="IPR008927">
    <property type="entry name" value="6-PGluconate_DH-like_C_sf"/>
</dbReference>
<dbReference type="Pfam" id="PF08546">
    <property type="entry name" value="ApbA_C"/>
    <property type="match status" value="1"/>
</dbReference>
<dbReference type="Pfam" id="PF02558">
    <property type="entry name" value="ApbA"/>
    <property type="match status" value="1"/>
</dbReference>
<dbReference type="GO" id="GO:0050661">
    <property type="term" value="F:NADP binding"/>
    <property type="evidence" value="ECO:0007669"/>
    <property type="project" value="TreeGrafter"/>
</dbReference>
<sequence length="361" mass="39912">MCSITSSIAALRPRVHVIGLGSIGTFAAHSISEIPSGPTVTLLLHRKSLLLAYRLANSQIQFESRDGKKITSHEYDLETFFDGQWHSKLSGSQKDDSWKVNREPISNLIVCVKATQTVLAIRSLAGRLNRDSNILFLQNGAGMIDAINEQLFSDPNSRPNYLIGVISHGVTLNTSFDITHTGFSATSIGAVPRGSVDTGTIPNSQSRYMLETLPRSTTLNATSYCYTDILQIQLEKLAVNAFCNPICALNDARNEFLFTVPELRRAILQEISQVVLSLPELKGVAGVEERFSVERLESTVNMIITKTSQTTCSMVWDLRARRETEINFINGSWSRMGLKVGVKTPVNDELVRKVLDRGSNH</sequence>
<dbReference type="InterPro" id="IPR013752">
    <property type="entry name" value="KPA_reductase"/>
</dbReference>
<keyword evidence="3" id="KW-0521">NADP</keyword>
<accession>A0A9W9R830</accession>
<name>A0A9W9R830_9EURO</name>
<dbReference type="InterPro" id="IPR013332">
    <property type="entry name" value="KPR_N"/>
</dbReference>
<dbReference type="GO" id="GO:0015940">
    <property type="term" value="P:pantothenate biosynthetic process"/>
    <property type="evidence" value="ECO:0007669"/>
    <property type="project" value="InterPro"/>
</dbReference>
<organism evidence="8 9">
    <name type="scientific">Penicillium cataractarum</name>
    <dbReference type="NCBI Taxonomy" id="2100454"/>
    <lineage>
        <taxon>Eukaryota</taxon>
        <taxon>Fungi</taxon>
        <taxon>Dikarya</taxon>
        <taxon>Ascomycota</taxon>
        <taxon>Pezizomycotina</taxon>
        <taxon>Eurotiomycetes</taxon>
        <taxon>Eurotiomycetidae</taxon>
        <taxon>Eurotiales</taxon>
        <taxon>Aspergillaceae</taxon>
        <taxon>Penicillium</taxon>
    </lineage>
</organism>